<proteinExistence type="predicted"/>
<comment type="caution">
    <text evidence="2">The sequence shown here is derived from an EMBL/GenBank/DDBJ whole genome shotgun (WGS) entry which is preliminary data.</text>
</comment>
<dbReference type="EMBL" id="SFCA01000029">
    <property type="protein sequence ID" value="TRT61557.1"/>
    <property type="molecule type" value="Genomic_DNA"/>
</dbReference>
<dbReference type="AlphaFoldDB" id="A0A551YKR0"/>
<feature type="chain" id="PRO_5022188334" evidence="1">
    <location>
        <begin position="26"/>
        <end position="100"/>
    </location>
</feature>
<organism evidence="2 3">
    <name type="scientific">Microcystis aeruginosa Ma_QC_C_20070703_M131</name>
    <dbReference type="NCBI Taxonomy" id="2486263"/>
    <lineage>
        <taxon>Bacteria</taxon>
        <taxon>Bacillati</taxon>
        <taxon>Cyanobacteriota</taxon>
        <taxon>Cyanophyceae</taxon>
        <taxon>Oscillatoriophycideae</taxon>
        <taxon>Chroococcales</taxon>
        <taxon>Microcystaceae</taxon>
        <taxon>Microcystis</taxon>
    </lineage>
</organism>
<feature type="signal peptide" evidence="1">
    <location>
        <begin position="1"/>
        <end position="25"/>
    </location>
</feature>
<evidence type="ECO:0000256" key="1">
    <source>
        <dbReference type="SAM" id="SignalP"/>
    </source>
</evidence>
<evidence type="ECO:0000313" key="2">
    <source>
        <dbReference type="EMBL" id="TRT61557.1"/>
    </source>
</evidence>
<gene>
    <name evidence="2" type="ORF">EWV85_02535</name>
</gene>
<accession>A0A551YKR0</accession>
<keyword evidence="1" id="KW-0732">Signal</keyword>
<evidence type="ECO:0000313" key="3">
    <source>
        <dbReference type="Proteomes" id="UP000316443"/>
    </source>
</evidence>
<sequence>MNKGRKTLTALLLLSGLFPVQTVLAQTTQPNEQNVRKEHLEYCVSQLTVQVAQIQAIEGIKKQPNLTGLQKLQQIGQILAPEQKQQLMACLEQPMPSPSP</sequence>
<name>A0A551YKR0_MICAE</name>
<reference evidence="2 3" key="1">
    <citation type="submission" date="2019-01" db="EMBL/GenBank/DDBJ databases">
        <title>Coherence of Microcystis species and biogeography revealed through population genomics.</title>
        <authorList>
            <person name="Perez-Carrascal O.M."/>
            <person name="Terrat Y."/>
            <person name="Giani A."/>
            <person name="Fortin N."/>
            <person name="Tromas N."/>
            <person name="Shapiro B.J."/>
        </authorList>
    </citation>
    <scope>NUCLEOTIDE SEQUENCE [LARGE SCALE GENOMIC DNA]</scope>
    <source>
        <strain evidence="2">Ma_QC_C_20070703_M131</strain>
    </source>
</reference>
<protein>
    <submittedName>
        <fullName evidence="2">Uncharacterized protein</fullName>
    </submittedName>
</protein>
<dbReference type="Proteomes" id="UP000316443">
    <property type="component" value="Unassembled WGS sequence"/>
</dbReference>